<keyword evidence="4" id="KW-0255">Endonuclease</keyword>
<dbReference type="SUPFAM" id="SSF53098">
    <property type="entry name" value="Ribonuclease H-like"/>
    <property type="match status" value="1"/>
</dbReference>
<dbReference type="InterPro" id="IPR012337">
    <property type="entry name" value="RNaseH-like_sf"/>
</dbReference>
<evidence type="ECO:0000256" key="4">
    <source>
        <dbReference type="ARBA" id="ARBA00022759"/>
    </source>
</evidence>
<dbReference type="InterPro" id="IPR043128">
    <property type="entry name" value="Rev_trsase/Diguanyl_cyclase"/>
</dbReference>
<dbReference type="PANTHER" id="PTHR35046:SF9">
    <property type="entry name" value="RNA-DIRECTED DNA POLYMERASE"/>
    <property type="match status" value="1"/>
</dbReference>
<dbReference type="InterPro" id="IPR056924">
    <property type="entry name" value="SH3_Tf2-1"/>
</dbReference>
<keyword evidence="6" id="KW-0695">RNA-directed DNA polymerase</keyword>
<protein>
    <submittedName>
        <fullName evidence="9">Uncharacterized protein</fullName>
    </submittedName>
</protein>
<evidence type="ECO:0000256" key="2">
    <source>
        <dbReference type="ARBA" id="ARBA00022695"/>
    </source>
</evidence>
<accession>A0ABR0X0K0</accession>
<keyword evidence="10" id="KW-1185">Reference proteome</keyword>
<evidence type="ECO:0000259" key="7">
    <source>
        <dbReference type="PROSITE" id="PS50878"/>
    </source>
</evidence>
<dbReference type="PROSITE" id="PS50994">
    <property type="entry name" value="INTEGRASE"/>
    <property type="match status" value="1"/>
</dbReference>
<organism evidence="9 10">
    <name type="scientific">Rehmannia glutinosa</name>
    <name type="common">Chinese foxglove</name>
    <dbReference type="NCBI Taxonomy" id="99300"/>
    <lineage>
        <taxon>Eukaryota</taxon>
        <taxon>Viridiplantae</taxon>
        <taxon>Streptophyta</taxon>
        <taxon>Embryophyta</taxon>
        <taxon>Tracheophyta</taxon>
        <taxon>Spermatophyta</taxon>
        <taxon>Magnoliopsida</taxon>
        <taxon>eudicotyledons</taxon>
        <taxon>Gunneridae</taxon>
        <taxon>Pentapetalae</taxon>
        <taxon>asterids</taxon>
        <taxon>lamiids</taxon>
        <taxon>Lamiales</taxon>
        <taxon>Orobanchaceae</taxon>
        <taxon>Rehmannieae</taxon>
        <taxon>Rehmannia</taxon>
    </lineage>
</organism>
<dbReference type="Gene3D" id="3.10.20.370">
    <property type="match status" value="1"/>
</dbReference>
<dbReference type="InterPro" id="IPR001584">
    <property type="entry name" value="Integrase_cat-core"/>
</dbReference>
<proteinExistence type="predicted"/>
<dbReference type="Gene3D" id="3.30.420.10">
    <property type="entry name" value="Ribonuclease H-like superfamily/Ribonuclease H"/>
    <property type="match status" value="1"/>
</dbReference>
<dbReference type="InterPro" id="IPR043502">
    <property type="entry name" value="DNA/RNA_pol_sf"/>
</dbReference>
<comment type="caution">
    <text evidence="9">The sequence shown here is derived from an EMBL/GenBank/DDBJ whole genome shotgun (WGS) entry which is preliminary data.</text>
</comment>
<dbReference type="Pfam" id="PF24626">
    <property type="entry name" value="SH3_Tf2-1"/>
    <property type="match status" value="1"/>
</dbReference>
<evidence type="ECO:0000313" key="10">
    <source>
        <dbReference type="Proteomes" id="UP001318860"/>
    </source>
</evidence>
<keyword evidence="3" id="KW-0540">Nuclease</keyword>
<dbReference type="Pfam" id="PF00665">
    <property type="entry name" value="rve"/>
    <property type="match status" value="1"/>
</dbReference>
<dbReference type="Gene3D" id="3.30.70.270">
    <property type="match status" value="2"/>
</dbReference>
<feature type="domain" description="Integrase catalytic" evidence="8">
    <location>
        <begin position="344"/>
        <end position="459"/>
    </location>
</feature>
<dbReference type="Proteomes" id="UP001318860">
    <property type="component" value="Unassembled WGS sequence"/>
</dbReference>
<keyword evidence="2" id="KW-0548">Nucleotidyltransferase</keyword>
<dbReference type="PANTHER" id="PTHR35046">
    <property type="entry name" value="ZINC KNUCKLE (CCHC-TYPE) FAMILY PROTEIN"/>
    <property type="match status" value="1"/>
</dbReference>
<evidence type="ECO:0000256" key="1">
    <source>
        <dbReference type="ARBA" id="ARBA00022679"/>
    </source>
</evidence>
<keyword evidence="5" id="KW-0378">Hydrolase</keyword>
<evidence type="ECO:0000256" key="5">
    <source>
        <dbReference type="ARBA" id="ARBA00022801"/>
    </source>
</evidence>
<evidence type="ECO:0000259" key="8">
    <source>
        <dbReference type="PROSITE" id="PS50994"/>
    </source>
</evidence>
<dbReference type="EMBL" id="JABTTQ020000006">
    <property type="protein sequence ID" value="KAK6153218.1"/>
    <property type="molecule type" value="Genomic_DNA"/>
</dbReference>
<dbReference type="InterPro" id="IPR000477">
    <property type="entry name" value="RT_dom"/>
</dbReference>
<name>A0ABR0X0K0_REHGL</name>
<reference evidence="9 10" key="1">
    <citation type="journal article" date="2021" name="Comput. Struct. Biotechnol. J.">
        <title>De novo genome assembly of the potent medicinal plant Rehmannia glutinosa using nanopore technology.</title>
        <authorList>
            <person name="Ma L."/>
            <person name="Dong C."/>
            <person name="Song C."/>
            <person name="Wang X."/>
            <person name="Zheng X."/>
            <person name="Niu Y."/>
            <person name="Chen S."/>
            <person name="Feng W."/>
        </authorList>
    </citation>
    <scope>NUCLEOTIDE SEQUENCE [LARGE SCALE GENOMIC DNA]</scope>
    <source>
        <strain evidence="9">DH-2019</strain>
    </source>
</reference>
<dbReference type="CDD" id="cd01647">
    <property type="entry name" value="RT_LTR"/>
    <property type="match status" value="1"/>
</dbReference>
<dbReference type="CDD" id="cd09274">
    <property type="entry name" value="RNase_HI_RT_Ty3"/>
    <property type="match status" value="1"/>
</dbReference>
<dbReference type="PROSITE" id="PS50878">
    <property type="entry name" value="RT_POL"/>
    <property type="match status" value="1"/>
</dbReference>
<evidence type="ECO:0000256" key="3">
    <source>
        <dbReference type="ARBA" id="ARBA00022722"/>
    </source>
</evidence>
<dbReference type="InterPro" id="IPR036397">
    <property type="entry name" value="RNaseH_sf"/>
</dbReference>
<dbReference type="InterPro" id="IPR041373">
    <property type="entry name" value="RT_RNaseH"/>
</dbReference>
<feature type="domain" description="Reverse transcriptase" evidence="7">
    <location>
        <begin position="1"/>
        <end position="82"/>
    </location>
</feature>
<dbReference type="Pfam" id="PF17917">
    <property type="entry name" value="RT_RNaseH"/>
    <property type="match status" value="1"/>
</dbReference>
<dbReference type="Gene3D" id="1.10.340.70">
    <property type="match status" value="1"/>
</dbReference>
<sequence>MPFGLTNAPSTFMRLMNHVLRNFIGKFVVVYFDDILIYSKSLEEHLDHVREVLNTLRRESLHANLKKCSFCMDKVVFLGFVVSANGIEMEKEKVNAILDWPIPKSVAEVRSFHGLASFYRKFVKNFSTIAAPLNEIIKKEVGFHWGEKQQHAFELLKEKLTTAPILALPNFDKSFELECDASGVGVGAVLMQDERPIAYFSEKLKGAQLNYPTYDKELYALVRALETWQHYLWPKEFVIHTDHESLKYLKGQGKLNKRHIKWVEFIESFPYVIKYKKGKENIVADALSRRHALITTLGSKLLGCDHFFWPCMRVDVERICEKCITCKHAKSKSQPHGMYKPLPIPNEPWVDISMDFVLGLPRTSKGRDSVFVVVDRFSKMAHFIPCHKSDDATHVADLFFREIVRLHGVPRTIVSDRDAKFLSHFWRVLWSKLGTKLLFSTTCHPQTDGQTKSVHSATNFTPFEVVYGFNPLSPLDLVPIPVEEQTSLDGKAKAELVKKLHEKVKLNIEKQTERYVKQANKGRKQVIFEPGDWVWLHLRKERFPTKRKSKLQPRGDGPFQVIAKINDNAYKIDLPVSIM</sequence>
<dbReference type="SUPFAM" id="SSF56672">
    <property type="entry name" value="DNA/RNA polymerases"/>
    <property type="match status" value="1"/>
</dbReference>
<dbReference type="Pfam" id="PF00078">
    <property type="entry name" value="RVT_1"/>
    <property type="match status" value="1"/>
</dbReference>
<gene>
    <name evidence="9" type="ORF">DH2020_012857</name>
</gene>
<evidence type="ECO:0000256" key="6">
    <source>
        <dbReference type="ARBA" id="ARBA00022918"/>
    </source>
</evidence>
<evidence type="ECO:0000313" key="9">
    <source>
        <dbReference type="EMBL" id="KAK6153218.1"/>
    </source>
</evidence>
<keyword evidence="1" id="KW-0808">Transferase</keyword>